<dbReference type="SUPFAM" id="SSF51735">
    <property type="entry name" value="NAD(P)-binding Rossmann-fold domains"/>
    <property type="match status" value="3"/>
</dbReference>
<dbReference type="eggNOG" id="COG0604">
    <property type="taxonomic scope" value="Bacteria"/>
</dbReference>
<evidence type="ECO:0000256" key="1">
    <source>
        <dbReference type="ARBA" id="ARBA00022450"/>
    </source>
</evidence>
<dbReference type="InterPro" id="IPR036736">
    <property type="entry name" value="ACP-like_sf"/>
</dbReference>
<dbReference type="RefSeq" id="WP_008191799.1">
    <property type="nucleotide sequence ID" value="NZ_GL890975.1"/>
</dbReference>
<dbReference type="CDD" id="cd08955">
    <property type="entry name" value="KR_2_FAS_SDR_x"/>
    <property type="match status" value="1"/>
</dbReference>
<dbReference type="InterPro" id="IPR018201">
    <property type="entry name" value="Ketoacyl_synth_AS"/>
</dbReference>
<dbReference type="InterPro" id="IPR049551">
    <property type="entry name" value="PKS_DH_C"/>
</dbReference>
<dbReference type="EMBL" id="HQ696500">
    <property type="protein sequence ID" value="AEE88282.1"/>
    <property type="molecule type" value="Genomic_DNA"/>
</dbReference>
<dbReference type="InterPro" id="IPR020843">
    <property type="entry name" value="ER"/>
</dbReference>
<dbReference type="SUPFAM" id="SSF53901">
    <property type="entry name" value="Thiolase-like"/>
    <property type="match status" value="1"/>
</dbReference>
<dbReference type="Pfam" id="PF00550">
    <property type="entry name" value="PP-binding"/>
    <property type="match status" value="1"/>
</dbReference>
<dbReference type="FunFam" id="3.40.47.10:FF:000019">
    <property type="entry name" value="Polyketide synthase type I"/>
    <property type="match status" value="1"/>
</dbReference>
<feature type="active site" description="Proton donor; for dehydratase activity" evidence="5">
    <location>
        <position position="1136"/>
    </location>
</feature>
<dbReference type="InterPro" id="IPR057326">
    <property type="entry name" value="KR_dom"/>
</dbReference>
<dbReference type="PROSITE" id="PS52019">
    <property type="entry name" value="PKS_MFAS_DH"/>
    <property type="match status" value="1"/>
</dbReference>
<feature type="active site" description="Proton acceptor; for dehydratase activity" evidence="5">
    <location>
        <position position="971"/>
    </location>
</feature>
<dbReference type="SUPFAM" id="SSF55048">
    <property type="entry name" value="Probable ACP-binding domain of malonyl-CoA ACP transacylase"/>
    <property type="match status" value="1"/>
</dbReference>
<dbReference type="SMART" id="SM00823">
    <property type="entry name" value="PKS_PP"/>
    <property type="match status" value="1"/>
</dbReference>
<feature type="region of interest" description="N-terminal hotdog fold" evidence="5">
    <location>
        <begin position="939"/>
        <end position="1061"/>
    </location>
</feature>
<dbReference type="GO" id="GO:0005886">
    <property type="term" value="C:plasma membrane"/>
    <property type="evidence" value="ECO:0007669"/>
    <property type="project" value="TreeGrafter"/>
</dbReference>
<dbReference type="EMBL" id="GL890975">
    <property type="protein sequence ID" value="EGJ28347.1"/>
    <property type="molecule type" value="Genomic_DNA"/>
</dbReference>
<dbReference type="SMART" id="SM01294">
    <property type="entry name" value="PKS_PP_betabranch"/>
    <property type="match status" value="1"/>
</dbReference>
<dbReference type="InterPro" id="IPR014030">
    <property type="entry name" value="Ketoacyl_synth_N"/>
</dbReference>
<dbReference type="Gene3D" id="3.40.50.720">
    <property type="entry name" value="NAD(P)-binding Rossmann-like Domain"/>
    <property type="match status" value="3"/>
</dbReference>
<dbReference type="InterPro" id="IPR011032">
    <property type="entry name" value="GroES-like_sf"/>
</dbReference>
<dbReference type="Gene3D" id="3.30.70.3290">
    <property type="match status" value="1"/>
</dbReference>
<dbReference type="GO" id="GO:0071770">
    <property type="term" value="P:DIM/DIP cell wall layer assembly"/>
    <property type="evidence" value="ECO:0007669"/>
    <property type="project" value="TreeGrafter"/>
</dbReference>
<evidence type="ECO:0007829" key="12">
    <source>
        <dbReference type="PDB" id="4MYY"/>
    </source>
</evidence>
<dbReference type="SMR" id="F4Y428"/>
<dbReference type="InterPro" id="IPR013154">
    <property type="entry name" value="ADH-like_N"/>
</dbReference>
<keyword evidence="4" id="KW-0511">Multifunctional enzyme</keyword>
<dbReference type="PANTHER" id="PTHR43775">
    <property type="entry name" value="FATTY ACID SYNTHASE"/>
    <property type="match status" value="1"/>
</dbReference>
<proteinExistence type="evidence at protein level"/>
<dbReference type="SMART" id="SM00822">
    <property type="entry name" value="PKS_KR"/>
    <property type="match status" value="1"/>
</dbReference>
<evidence type="ECO:0000256" key="3">
    <source>
        <dbReference type="ARBA" id="ARBA00022679"/>
    </source>
</evidence>
<evidence type="ECO:0000313" key="11">
    <source>
        <dbReference type="Proteomes" id="UP000003959"/>
    </source>
</evidence>
<dbReference type="OrthoDB" id="499075at2"/>
<dbReference type="SUPFAM" id="SSF52151">
    <property type="entry name" value="FabD/lysophospholipase-like"/>
    <property type="match status" value="1"/>
</dbReference>
<dbReference type="Pfam" id="PF00109">
    <property type="entry name" value="ketoacyl-synt"/>
    <property type="match status" value="1"/>
</dbReference>
<keyword evidence="3" id="KW-0808">Transferase</keyword>
<keyword evidence="2" id="KW-0597">Phosphoprotein</keyword>
<dbReference type="InterPro" id="IPR042104">
    <property type="entry name" value="PKS_dehydratase_sf"/>
</dbReference>
<dbReference type="PROSITE" id="PS00606">
    <property type="entry name" value="KS3_1"/>
    <property type="match status" value="1"/>
</dbReference>
<dbReference type="SUPFAM" id="SSF47336">
    <property type="entry name" value="ACP-like"/>
    <property type="match status" value="1"/>
</dbReference>
<dbReference type="InterPro" id="IPR020806">
    <property type="entry name" value="PKS_PP-bd"/>
</dbReference>
<reference evidence="12" key="3">
    <citation type="journal article" date="2013" name="Chem. Biol.">
        <title>Cyanobacterial polyketide synthase docking domains: a tool for engineering natural product biosynthesis.</title>
        <authorList>
            <person name="Whicher J.R."/>
            <person name="Smaga S.S."/>
            <person name="Hansen D.A."/>
            <person name="Brown W.C."/>
            <person name="Gerwick W.H."/>
            <person name="Sherman D.H."/>
            <person name="Smith J.L."/>
        </authorList>
    </citation>
    <scope>X-RAY CRYSTALLOGRAPHY (1.68 ANGSTROMS) OF 1-44</scope>
</reference>
<dbReference type="SUPFAM" id="SSF50129">
    <property type="entry name" value="GroES-like"/>
    <property type="match status" value="1"/>
</dbReference>
<dbReference type="BioCyc" id="MetaCyc:MONOMER-21989"/>
<evidence type="ECO:0000313" key="9">
    <source>
        <dbReference type="EMBL" id="AEE88282.1"/>
    </source>
</evidence>
<evidence type="ECO:0000256" key="4">
    <source>
        <dbReference type="ARBA" id="ARBA00023268"/>
    </source>
</evidence>
<dbReference type="Pfam" id="PF21394">
    <property type="entry name" value="Beta-ketacyl_N"/>
    <property type="match status" value="1"/>
</dbReference>
<name>F4Y428_9CYAN</name>
<dbReference type="InterPro" id="IPR049490">
    <property type="entry name" value="C883_1060-like_KR_N"/>
</dbReference>
<dbReference type="Pfam" id="PF13602">
    <property type="entry name" value="ADH_zinc_N_2"/>
    <property type="match status" value="1"/>
</dbReference>
<dbReference type="HOGENOM" id="CLU_000022_35_5_3"/>
<dbReference type="InterPro" id="IPR001227">
    <property type="entry name" value="Ac_transferase_dom_sf"/>
</dbReference>
<dbReference type="Pfam" id="PF14765">
    <property type="entry name" value="PS-DH"/>
    <property type="match status" value="1"/>
</dbReference>
<dbReference type="Gene3D" id="3.10.129.110">
    <property type="entry name" value="Polyketide synthase dehydratase"/>
    <property type="match status" value="1"/>
</dbReference>
<dbReference type="InterPro" id="IPR009081">
    <property type="entry name" value="PP-bd_ACP"/>
</dbReference>
<evidence type="ECO:0000259" key="8">
    <source>
        <dbReference type="PROSITE" id="PS52019"/>
    </source>
</evidence>
<dbReference type="Gene3D" id="3.40.47.10">
    <property type="match status" value="1"/>
</dbReference>
<organism evidence="10 11">
    <name type="scientific">Moorena producens 3L</name>
    <dbReference type="NCBI Taxonomy" id="489825"/>
    <lineage>
        <taxon>Bacteria</taxon>
        <taxon>Bacillati</taxon>
        <taxon>Cyanobacteriota</taxon>
        <taxon>Cyanophyceae</taxon>
        <taxon>Coleofasciculales</taxon>
        <taxon>Coleofasciculaceae</taxon>
        <taxon>Moorena</taxon>
    </lineage>
</organism>
<dbReference type="GO" id="GO:0004315">
    <property type="term" value="F:3-oxoacyl-[acyl-carrier-protein] synthase activity"/>
    <property type="evidence" value="ECO:0007669"/>
    <property type="project" value="InterPro"/>
</dbReference>
<accession>F4Y428</accession>
<keyword evidence="1" id="KW-0596">Phosphopantetheine</keyword>
<dbReference type="Pfam" id="PF21089">
    <property type="entry name" value="PKS_DH_N"/>
    <property type="match status" value="1"/>
</dbReference>
<dbReference type="InterPro" id="IPR020841">
    <property type="entry name" value="PKS_Beta-ketoAc_synthase_dom"/>
</dbReference>
<feature type="domain" description="Carrier" evidence="6">
    <location>
        <begin position="2074"/>
        <end position="2149"/>
    </location>
</feature>
<dbReference type="InterPro" id="IPR016036">
    <property type="entry name" value="Malonyl_transacylase_ACP-bd"/>
</dbReference>
<evidence type="ECO:0000256" key="5">
    <source>
        <dbReference type="PROSITE-ProRule" id="PRU01363"/>
    </source>
</evidence>
<reference evidence="10" key="2">
    <citation type="journal article" date="2011" name="Proc. Natl. Acad. Sci. U.S.A.">
        <title>Genomic insights into the physiology and ecology of the marine filamentous cyanobacterium Lyngbya majuscula.</title>
        <authorList>
            <person name="Jones A.C."/>
            <person name="Monroe E.A."/>
            <person name="Podell S."/>
            <person name="Hess W.R."/>
            <person name="Klages S."/>
            <person name="Esquenazi E."/>
            <person name="Niessen S."/>
            <person name="Hoover H."/>
            <person name="Rothmann M."/>
            <person name="Lasken R.S."/>
            <person name="Yates J.R.III."/>
            <person name="Reinhardt R."/>
            <person name="Kube M."/>
            <person name="Burkart M.D."/>
            <person name="Allen E.E."/>
            <person name="Dorrestein P.C."/>
            <person name="Gerwick W.H."/>
            <person name="Gerwick L."/>
        </authorList>
    </citation>
    <scope>NUCLEOTIDE SEQUENCE</scope>
    <source>
        <strain evidence="10">3L</strain>
    </source>
</reference>
<dbReference type="InterPro" id="IPR049552">
    <property type="entry name" value="PKS_DH_N"/>
</dbReference>
<dbReference type="SMART" id="SM00827">
    <property type="entry name" value="PKS_AT"/>
    <property type="match status" value="1"/>
</dbReference>
<dbReference type="InterPro" id="IPR016035">
    <property type="entry name" value="Acyl_Trfase/lysoPLipase"/>
</dbReference>
<evidence type="ECO:0000259" key="7">
    <source>
        <dbReference type="PROSITE" id="PS52004"/>
    </source>
</evidence>
<protein>
    <submittedName>
        <fullName evidence="9">CurH</fullName>
    </submittedName>
    <submittedName>
        <fullName evidence="10">Zn-dependent oxidoreductase/polyketide synthase module</fullName>
    </submittedName>
</protein>
<evidence type="ECO:0000256" key="2">
    <source>
        <dbReference type="ARBA" id="ARBA00022553"/>
    </source>
</evidence>
<evidence type="ECO:0000259" key="6">
    <source>
        <dbReference type="PROSITE" id="PS50075"/>
    </source>
</evidence>
<dbReference type="Gene3D" id="1.10.1200.10">
    <property type="entry name" value="ACP-like"/>
    <property type="match status" value="1"/>
</dbReference>
<dbReference type="GO" id="GO:0004312">
    <property type="term" value="F:fatty acid synthase activity"/>
    <property type="evidence" value="ECO:0007669"/>
    <property type="project" value="TreeGrafter"/>
</dbReference>
<dbReference type="PROSITE" id="PS50075">
    <property type="entry name" value="CARRIER"/>
    <property type="match status" value="1"/>
</dbReference>
<dbReference type="InterPro" id="IPR036291">
    <property type="entry name" value="NAD(P)-bd_dom_sf"/>
</dbReference>
<dbReference type="FunFam" id="3.40.50.720:FF:000209">
    <property type="entry name" value="Polyketide synthase Pks12"/>
    <property type="match status" value="1"/>
</dbReference>
<dbReference type="Gene3D" id="3.90.180.10">
    <property type="entry name" value="Medium-chain alcohol dehydrogenases, catalytic domain"/>
    <property type="match status" value="1"/>
</dbReference>
<dbReference type="PDB" id="4MYY">
    <property type="method" value="X-ray"/>
    <property type="resolution" value="1.68 A"/>
    <property type="chains" value="A/B=1-44"/>
</dbReference>
<evidence type="ECO:0000313" key="10">
    <source>
        <dbReference type="EMBL" id="EGJ28347.1"/>
    </source>
</evidence>
<feature type="domain" description="PKS/mFAS DH" evidence="8">
    <location>
        <begin position="939"/>
        <end position="1222"/>
    </location>
</feature>
<dbReference type="Pfam" id="PF08659">
    <property type="entry name" value="KR"/>
    <property type="match status" value="1"/>
</dbReference>
<gene>
    <name evidence="10" type="ORF">LYNGBM3L_74480</name>
</gene>
<dbReference type="InterPro" id="IPR016039">
    <property type="entry name" value="Thiolase-like"/>
</dbReference>
<keyword evidence="11" id="KW-1185">Reference proteome</keyword>
<dbReference type="PDBsum" id="4MYY"/>
<feature type="domain" description="Ketosynthase family 3 (KS3)" evidence="7">
    <location>
        <begin position="43"/>
        <end position="471"/>
    </location>
</feature>
<dbReference type="Proteomes" id="UP000003959">
    <property type="component" value="Unassembled WGS sequence"/>
</dbReference>
<dbReference type="Pfam" id="PF22621">
    <property type="entry name" value="CurL-like_PKS_C"/>
    <property type="match status" value="1"/>
</dbReference>
<dbReference type="InterPro" id="IPR014043">
    <property type="entry name" value="Acyl_transferase_dom"/>
</dbReference>
<dbReference type="InterPro" id="IPR014031">
    <property type="entry name" value="Ketoacyl_synth_C"/>
</dbReference>
<dbReference type="Gene3D" id="3.40.366.10">
    <property type="entry name" value="Malonyl-Coenzyme A Acyl Carrier Protein, domain 2"/>
    <property type="match status" value="1"/>
</dbReference>
<dbReference type="CDD" id="cd00833">
    <property type="entry name" value="PKS"/>
    <property type="match status" value="1"/>
</dbReference>
<dbReference type="PANTHER" id="PTHR43775:SF37">
    <property type="entry name" value="SI:DKEY-61P9.11"/>
    <property type="match status" value="1"/>
</dbReference>
<dbReference type="SMART" id="SM00826">
    <property type="entry name" value="PKS_DH"/>
    <property type="match status" value="1"/>
</dbReference>
<dbReference type="FunFam" id="1.10.1200.10:FF:000007">
    <property type="entry name" value="Probable polyketide synthase pks17"/>
    <property type="match status" value="1"/>
</dbReference>
<dbReference type="Pfam" id="PF02801">
    <property type="entry name" value="Ketoacyl-synt_C"/>
    <property type="match status" value="1"/>
</dbReference>
<dbReference type="PROSITE" id="PS52004">
    <property type="entry name" value="KS3_2"/>
    <property type="match status" value="1"/>
</dbReference>
<keyword evidence="12" id="KW-0002">3D-structure</keyword>
<feature type="region of interest" description="C-terminal hotdog fold" evidence="5">
    <location>
        <begin position="1073"/>
        <end position="1222"/>
    </location>
</feature>
<dbReference type="InterPro" id="IPR013968">
    <property type="entry name" value="PKS_KR"/>
</dbReference>
<dbReference type="Pfam" id="PF00698">
    <property type="entry name" value="Acyl_transf_1"/>
    <property type="match status" value="1"/>
</dbReference>
<dbReference type="GO" id="GO:0005737">
    <property type="term" value="C:cytoplasm"/>
    <property type="evidence" value="ECO:0007669"/>
    <property type="project" value="TreeGrafter"/>
</dbReference>
<dbReference type="GO" id="GO:0006633">
    <property type="term" value="P:fatty acid biosynthetic process"/>
    <property type="evidence" value="ECO:0007669"/>
    <property type="project" value="InterPro"/>
</dbReference>
<dbReference type="SMART" id="SM00825">
    <property type="entry name" value="PKS_KS"/>
    <property type="match status" value="1"/>
</dbReference>
<dbReference type="eggNOG" id="COG3321">
    <property type="taxonomic scope" value="Bacteria"/>
</dbReference>
<dbReference type="InterPro" id="IPR020807">
    <property type="entry name" value="PKS_DH"/>
</dbReference>
<dbReference type="CDD" id="cd05195">
    <property type="entry name" value="enoyl_red"/>
    <property type="match status" value="1"/>
</dbReference>
<dbReference type="InterPro" id="IPR049900">
    <property type="entry name" value="PKS_mFAS_DH"/>
</dbReference>
<dbReference type="FunFam" id="3.40.366.10:FF:000002">
    <property type="entry name" value="Probable polyketide synthase 2"/>
    <property type="match status" value="1"/>
</dbReference>
<reference evidence="9 11" key="1">
    <citation type="journal article" date="2011" name="Proc. Natl. Acad. Sci. U.S.A.">
        <title>Genomic insights into the physiology and ecology of the marine filamentous cyanobacterium Lyngbya majuscula.</title>
        <authorList>
            <person name="Jones A.C."/>
            <person name="Monroe E.A."/>
            <person name="Podell S."/>
            <person name="Hess W.R."/>
            <person name="Klages S."/>
            <person name="Esquenazi E."/>
            <person name="Niessen S."/>
            <person name="Hoover H."/>
            <person name="Rothmann M."/>
            <person name="Lasken R.S."/>
            <person name="Yates J.R.III."/>
            <person name="Reinhardt R."/>
            <person name="Kube M."/>
            <person name="Burkart M.D."/>
            <person name="Allen E.E."/>
            <person name="Dorrestein P.C."/>
            <person name="Gerwick W.H."/>
            <person name="Gerwick L."/>
        </authorList>
    </citation>
    <scope>NUCLEOTIDE SEQUENCE [LARGE SCALE GENOMIC DNA]</scope>
    <source>
        <strain evidence="9 11">3L</strain>
    </source>
</reference>
<dbReference type="GO" id="GO:0016491">
    <property type="term" value="F:oxidoreductase activity"/>
    <property type="evidence" value="ECO:0007669"/>
    <property type="project" value="InterPro"/>
</dbReference>
<dbReference type="SMART" id="SM00829">
    <property type="entry name" value="PKS_ER"/>
    <property type="match status" value="1"/>
</dbReference>
<dbReference type="InterPro" id="IPR050091">
    <property type="entry name" value="PKS_NRPS_Biosynth_Enz"/>
</dbReference>
<dbReference type="GO" id="GO:0031177">
    <property type="term" value="F:phosphopantetheine binding"/>
    <property type="evidence" value="ECO:0007669"/>
    <property type="project" value="InterPro"/>
</dbReference>
<sequence>MLNKFTKKEQILSEKQQIKQLSPLQRAALALKKLETKLNNTLHEPIAIIGMSCRFPGGASSPEKFWQLLQGGSSARSQIPRERWNIEAYYDPDPDAPGKMLTCHGHFVDNVDQFDPEFFGISPREATAMDPQHRLLLEVSWEALEQGGQVLERLEEAAVGVFIGNDGRDYEQLLQQHLQQEPESPLVTYAGTGNALSNAAGRLAYTFGFTGPTVTIDTACSSSLVAIHQACNSLRLGECQMALAGGVKLHLTPNSYIDASKARMICADGQCKTFDISADGFGRGEGCGMVLLKRLSDAQADGDQIVAVIRGSAVNQDGPSSGLTVPNGQSQQRLIKQALAQAQVKPSEISYLEAHGTGTSLGDPIEVNAVVAVLGEDRTPEYPLWMASVKTNIGHLEAAAGVSGLIKVVLSLQHRLLPAHLNLHQPNPKIDWQPWLQVPKQLTPWEVSGHRLAGVSSFGFTGTNAHVVIEEAPSSQKSPQVERERPWNILALSAKNQEALLQLVQSYSQHLERAPEQELVDICFTANTGRLSYIHRLSLVAATKAELQERLKAFGTEEEVTGLVSGVVSGGESPKVAMLFTGQGSQYVGMGRQLYETQPTFRKALEQCAEILQPYLDRHLLEVLYSLEAEESVLEQTAYTQPALFALEYALFQLWQSWGIKPDVVMGHSVGEYVAATVAGVWSLEDGLKLIAARGRLMQQLPSGGEMFSVMASESKVRETLKEMALGEQVAIAAINGPQSIVISGESEAVRAIATNLESETIKTKQLQVSHAFHSPLMEPMLVEWEALANQIAYNQPKIPIISNVTGTTADSSITTAQYWVNHVRQPVRFAQSMEALDKLGSEVFLEVGPKPILLGMGRQCLPEGVGVWLPSLRPGVDAWQQMLLSLGQLYVQGVKVDWLGFDRDYARQKVTLPTYPFQRERYWVEAPKTVVLSGQQVHRLLGNKLELASTGQTIYHQDINLNNHPWIGDHRVYDTPVIPGVSYIAMTLAAVGVPAAVEDINFQQPLFLAESNTTRETQLMLHTADNVGKQFVEVFSRDGAKQEEWQQHASMSVSENPPPPPTLSVDIPALCEQLRPLDTDTLTEIYASISLVYGPMLQAVRQAWIGEETSLLEIEVPKALAFQLAGEPIHPVLIDACTRLTPDLFDFSSDSGVFWAPWRVKEMTLSHPTPSRFYAYVEEPSRVNEQLQTRSYDIQLLDETGQAFGRINGFTVKRAPSQLFLKSLQPDVSNWLYQLQWQPSEVKETVPLATSRMWLLFVPEGVWAEQLTSSLAQLDQQYVVVSPGDDFRYLSEYHYQVCPTQKESFQQLLQKIVEKGVTLQGVVHLWSLLSDSQQLNQAQELVCGSTLHLIQALGEVFDSQVPPLWLVTQGAQCIAAQTTIHVQQSPLWGLGRVIALEHPEFKCHRVDLDPDNASIAEGVEMLLQELLAPDAEDQVAYRQGERHVARLERFVPQSSGEYPQQLRLRAYGTLDNLVLQPQQRRQPERGEVEIQVRAVGLNFRDVLTALGMMQEYTQHLFDSAEQVVFGGECAGVVVAVGSDVEHLQVGDEVVLALAIGCLAHYMTIPADLALPKPQHLSFEAAATLPTAFITAHYGLNYLANLQPGERVLIHSAAGGVGQAAVQLVQNRGAEVFATASPPKWKFLQQQGVEQIMNSRTLEFAEQVQAATEDMGVDVVLNSFNEEYIPQSFQALAHGGRFIEIGKINIWSQSKAQEYRPDVKYEVFDLVEMVREQPELVAQLWSELGTELKTGKLQPLPHQVFELGQVHEAFRYLQQAKHIGKVVVAIPPLREQKKEIQAQGSYLVTGGLGALGLEVSKWLVDKGARHLVLMGRRSPSAEAQIKIAQLEDMGVKVSVQLADVSCSQQVSQMMERIERELPSLRGVIHAAGVLDDGVLQNMSWQQFVKVMLPKVQGTWHLHQLTKDLPLDFFVCFSSMSSLLGNLGQGNYAAANEFMDAVAHYRRSMGLPGLSINWGAWASSGMAASLAGQHQQRLETIGIRAIEPQQGMQALGSLLSQTPSQVGVLPINWSKFVSTLPGGQKMPFLEALISTEPSLTQKSAFREQLEAAAVSERQELLTNHIRSAIAKALGWRDGQKIGMRQPLFDLGLDSLMAVELKNRLESSLETNLSSTLLFDYPTVEALVEYLANDVIPIEFSSNLDEIENLEQEEIDNTFRFQEMSEDEMANILARKLESLEGKKS</sequence>
<dbReference type="Pfam" id="PF08240">
    <property type="entry name" value="ADH_N"/>
    <property type="match status" value="1"/>
</dbReference>